<dbReference type="RefSeq" id="WP_014426034.1">
    <property type="nucleotide sequence ID" value="NC_017069.1"/>
</dbReference>
<dbReference type="Proteomes" id="UP000007887">
    <property type="component" value="Plasmid pSRC4"/>
</dbReference>
<dbReference type="KEGG" id="sri:SELR_pSRC400830"/>
<dbReference type="EMBL" id="AP012294">
    <property type="protein sequence ID" value="BAL84734.1"/>
    <property type="molecule type" value="Genomic_DNA"/>
</dbReference>
<organism evidence="2 3">
    <name type="scientific">Selenomonas ruminantium subsp. lactilytica (strain NBRC 103574 / TAM6421)</name>
    <dbReference type="NCBI Taxonomy" id="927704"/>
    <lineage>
        <taxon>Bacteria</taxon>
        <taxon>Bacillati</taxon>
        <taxon>Bacillota</taxon>
        <taxon>Negativicutes</taxon>
        <taxon>Selenomonadales</taxon>
        <taxon>Selenomonadaceae</taxon>
        <taxon>Selenomonas</taxon>
    </lineage>
</organism>
<dbReference type="PATRIC" id="fig|927704.6.peg.3498"/>
<accession>I0GVE7</accession>
<geneLocation type="plasmid" evidence="2 3">
    <name>pSRC4</name>
</geneLocation>
<feature type="region of interest" description="Disordered" evidence="1">
    <location>
        <begin position="29"/>
        <end position="49"/>
    </location>
</feature>
<dbReference type="HOGENOM" id="CLU_1304173_0_0_9"/>
<evidence type="ECO:0000313" key="2">
    <source>
        <dbReference type="EMBL" id="BAL84734.1"/>
    </source>
</evidence>
<protein>
    <submittedName>
        <fullName evidence="2">Uncharacterized protein</fullName>
    </submittedName>
</protein>
<evidence type="ECO:0000256" key="1">
    <source>
        <dbReference type="SAM" id="MobiDB-lite"/>
    </source>
</evidence>
<proteinExistence type="predicted"/>
<gene>
    <name evidence="2" type="ordered locus">SELR_pSRC400830</name>
</gene>
<dbReference type="AlphaFoldDB" id="I0GVE7"/>
<keyword evidence="2" id="KW-0614">Plasmid</keyword>
<sequence>MADCVVKQYCLTGEKRGECRKCKEYNKFERKKSKSRQATGRANKRKGKESEKKLLLHFQRQGLESRIIEGSGAYKKSKGEGFDSDLRVTILDKERKVENKKYASKASALHRIRRLIGETDILYITGFCYIMDENIFYDVVKNSENYSVGEAANIKAIHTAENTYKIREVSDRDFGWLHKFFEQDYADIVSLDESYRDFLFCLQTGFFKEII</sequence>
<evidence type="ECO:0000313" key="3">
    <source>
        <dbReference type="Proteomes" id="UP000007887"/>
    </source>
</evidence>
<name>I0GVE7_SELRL</name>
<reference evidence="2 3" key="1">
    <citation type="submission" date="2011-10" db="EMBL/GenBank/DDBJ databases">
        <title>Whole genome sequence of Selenomonas ruminantium subsp. lactilytica TAM6421.</title>
        <authorList>
            <person name="Oguchi A."/>
            <person name="Ankai A."/>
            <person name="Kaneko J."/>
            <person name="Yamada-Narita S."/>
            <person name="Fukui S."/>
            <person name="Takahashi M."/>
            <person name="Onodera T."/>
            <person name="Kojima S."/>
            <person name="Fushimi T."/>
            <person name="Abe N."/>
            <person name="Kamio Y."/>
            <person name="Yamazaki S."/>
            <person name="Fujita N."/>
        </authorList>
    </citation>
    <scope>NUCLEOTIDE SEQUENCE [LARGE SCALE GENOMIC DNA]</scope>
    <source>
        <strain evidence="3">NBRC 103574 / TAM6421</strain>
        <plasmid evidence="2 3">pSRC4</plasmid>
    </source>
</reference>